<feature type="transmembrane region" description="Helical" evidence="7">
    <location>
        <begin position="44"/>
        <end position="64"/>
    </location>
</feature>
<feature type="transmembrane region" description="Helical" evidence="7">
    <location>
        <begin position="12"/>
        <end position="32"/>
    </location>
</feature>
<keyword evidence="3 6" id="KW-0812">Transmembrane</keyword>
<comment type="caution">
    <text evidence="8">The sequence shown here is derived from an EMBL/GenBank/DDBJ whole genome shotgun (WGS) entry which is preliminary data.</text>
</comment>
<comment type="similarity">
    <text evidence="6">Belongs to the sodium:neurotransmitter symporter (SNF) (TC 2.A.22) family.</text>
</comment>
<dbReference type="PANTHER" id="PTHR42948:SF1">
    <property type="entry name" value="TRANSPORTER"/>
    <property type="match status" value="1"/>
</dbReference>
<evidence type="ECO:0000256" key="3">
    <source>
        <dbReference type="ARBA" id="ARBA00022692"/>
    </source>
</evidence>
<dbReference type="Pfam" id="PF00209">
    <property type="entry name" value="SNF"/>
    <property type="match status" value="2"/>
</dbReference>
<feature type="transmembrane region" description="Helical" evidence="7">
    <location>
        <begin position="313"/>
        <end position="340"/>
    </location>
</feature>
<feature type="transmembrane region" description="Helical" evidence="7">
    <location>
        <begin position="152"/>
        <end position="170"/>
    </location>
</feature>
<dbReference type="NCBIfam" id="NF037979">
    <property type="entry name" value="Na_transp"/>
    <property type="match status" value="1"/>
</dbReference>
<dbReference type="GO" id="GO:0016020">
    <property type="term" value="C:membrane"/>
    <property type="evidence" value="ECO:0007669"/>
    <property type="project" value="UniProtKB-SubCell"/>
</dbReference>
<keyword evidence="6" id="KW-0769">Symport</keyword>
<dbReference type="GeneID" id="78296575"/>
<dbReference type="InterPro" id="IPR037272">
    <property type="entry name" value="SNS_sf"/>
</dbReference>
<name>A0A2U1AN61_9BACT</name>
<dbReference type="InterPro" id="IPR047218">
    <property type="entry name" value="YocR/YhdH-like"/>
</dbReference>
<keyword evidence="2 6" id="KW-0813">Transport</keyword>
<accession>A0A2U1AN61</accession>
<proteinExistence type="inferred from homology"/>
<protein>
    <recommendedName>
        <fullName evidence="6">Transporter</fullName>
    </recommendedName>
</protein>
<evidence type="ECO:0000256" key="6">
    <source>
        <dbReference type="RuleBase" id="RU003732"/>
    </source>
</evidence>
<keyword evidence="4 7" id="KW-1133">Transmembrane helix</keyword>
<dbReference type="RefSeq" id="WP_116885313.1">
    <property type="nucleotide sequence ID" value="NZ_CABMMC010000100.1"/>
</dbReference>
<dbReference type="Proteomes" id="UP000245959">
    <property type="component" value="Unassembled WGS sequence"/>
</dbReference>
<feature type="transmembrane region" description="Helical" evidence="7">
    <location>
        <begin position="352"/>
        <end position="374"/>
    </location>
</feature>
<dbReference type="CDD" id="cd10336">
    <property type="entry name" value="SLC6sbd_Tyt1-Like"/>
    <property type="match status" value="1"/>
</dbReference>
<keyword evidence="5 7" id="KW-0472">Membrane</keyword>
<feature type="transmembrane region" description="Helical" evidence="7">
    <location>
        <begin position="437"/>
        <end position="456"/>
    </location>
</feature>
<gene>
    <name evidence="8" type="ORF">C8D82_13038</name>
</gene>
<feature type="transmembrane region" description="Helical" evidence="7">
    <location>
        <begin position="262"/>
        <end position="288"/>
    </location>
</feature>
<evidence type="ECO:0000256" key="2">
    <source>
        <dbReference type="ARBA" id="ARBA00022448"/>
    </source>
</evidence>
<dbReference type="GO" id="GO:0015293">
    <property type="term" value="F:symporter activity"/>
    <property type="evidence" value="ECO:0007669"/>
    <property type="project" value="UniProtKB-KW"/>
</dbReference>
<comment type="subcellular location">
    <subcellularLocation>
        <location evidence="1">Membrane</location>
        <topology evidence="1">Multi-pass membrane protein</topology>
    </subcellularLocation>
</comment>
<dbReference type="PROSITE" id="PS50267">
    <property type="entry name" value="NA_NEUROTRAN_SYMP_3"/>
    <property type="match status" value="1"/>
</dbReference>
<dbReference type="AlphaFoldDB" id="A0A2U1AN61"/>
<organism evidence="8 9">
    <name type="scientific">Victivallis vadensis</name>
    <dbReference type="NCBI Taxonomy" id="172901"/>
    <lineage>
        <taxon>Bacteria</taxon>
        <taxon>Pseudomonadati</taxon>
        <taxon>Lentisphaerota</taxon>
        <taxon>Lentisphaeria</taxon>
        <taxon>Victivallales</taxon>
        <taxon>Victivallaceae</taxon>
        <taxon>Victivallis</taxon>
    </lineage>
</organism>
<dbReference type="OrthoDB" id="9762833at2"/>
<keyword evidence="9" id="KW-1185">Reference proteome</keyword>
<feature type="transmembrane region" description="Helical" evidence="7">
    <location>
        <begin position="222"/>
        <end position="250"/>
    </location>
</feature>
<dbReference type="PRINTS" id="PR00176">
    <property type="entry name" value="NANEUSMPORT"/>
</dbReference>
<evidence type="ECO:0000256" key="4">
    <source>
        <dbReference type="ARBA" id="ARBA00022989"/>
    </source>
</evidence>
<evidence type="ECO:0000313" key="8">
    <source>
        <dbReference type="EMBL" id="PVY37879.1"/>
    </source>
</evidence>
<evidence type="ECO:0000313" key="9">
    <source>
        <dbReference type="Proteomes" id="UP000245959"/>
    </source>
</evidence>
<feature type="transmembrane region" description="Helical" evidence="7">
    <location>
        <begin position="398"/>
        <end position="416"/>
    </location>
</feature>
<evidence type="ECO:0000256" key="7">
    <source>
        <dbReference type="SAM" id="Phobius"/>
    </source>
</evidence>
<sequence>MGDNGSSRETLGSRLGFILLTAGCAIGLGNIWRFPFVTGQNGGALFVLIYLVFLFMLGFPVMVMELSLGRASRRNLYGAYKTLPKGSSFKWHWPGAVFFTGSAFLMIFYTTVTGWMIAYAVNYLNGSVAALGNEKEIIGYFNGFLASPGRNVGYMLLTVLIGSVTCYLGLQKGVERITKLMMAGLFLLLLGLCIRSCTLPGASAGLSFYLKPSLEPLETVGLFNIIVAALGQAFFTLSLGVGSIAIFGSYIDRDHSLAKESLVIIALDTIVAILAGVIIFPACFSYGVDAGSGPGLVFISLPNVFNHMPGGRWWGVLFFLFLSSAALTTVIAVFENLIAFMIDEWRLSRRKAVLLNGVGIGVLSLPCALGYNLLKWIEPLGKGSTILDLEDYIVSDNLLPLGSLYIVLFIAAGWGWKNFIAEANSGHGVKFPGWVRVYVCWIIPLLIFGLFAIGFYRRWLQ</sequence>
<dbReference type="EMBL" id="QEKH01000030">
    <property type="protein sequence ID" value="PVY37879.1"/>
    <property type="molecule type" value="Genomic_DNA"/>
</dbReference>
<evidence type="ECO:0000256" key="1">
    <source>
        <dbReference type="ARBA" id="ARBA00004141"/>
    </source>
</evidence>
<dbReference type="SUPFAM" id="SSF161070">
    <property type="entry name" value="SNF-like"/>
    <property type="match status" value="1"/>
</dbReference>
<feature type="transmembrane region" description="Helical" evidence="7">
    <location>
        <begin position="95"/>
        <end position="118"/>
    </location>
</feature>
<feature type="transmembrane region" description="Helical" evidence="7">
    <location>
        <begin position="182"/>
        <end position="210"/>
    </location>
</feature>
<dbReference type="InterPro" id="IPR000175">
    <property type="entry name" value="Na/ntran_symport"/>
</dbReference>
<evidence type="ECO:0000256" key="5">
    <source>
        <dbReference type="ARBA" id="ARBA00023136"/>
    </source>
</evidence>
<reference evidence="8 9" key="1">
    <citation type="submission" date="2018-04" db="EMBL/GenBank/DDBJ databases">
        <title>Genomic Encyclopedia of Type Strains, Phase IV (KMG-IV): sequencing the most valuable type-strain genomes for metagenomic binning, comparative biology and taxonomic classification.</title>
        <authorList>
            <person name="Goeker M."/>
        </authorList>
    </citation>
    <scope>NUCLEOTIDE SEQUENCE [LARGE SCALE GENOMIC DNA]</scope>
    <source>
        <strain evidence="8 9">DSM 14823</strain>
    </source>
</reference>
<dbReference type="PANTHER" id="PTHR42948">
    <property type="entry name" value="TRANSPORTER"/>
    <property type="match status" value="1"/>
</dbReference>
<dbReference type="PROSITE" id="PS00610">
    <property type="entry name" value="NA_NEUROTRAN_SYMP_1"/>
    <property type="match status" value="1"/>
</dbReference>